<name>A0A6A6PAX5_9PEZI</name>
<dbReference type="Proteomes" id="UP000799766">
    <property type="component" value="Unassembled WGS sequence"/>
</dbReference>
<evidence type="ECO:0000256" key="1">
    <source>
        <dbReference type="SAM" id="MobiDB-lite"/>
    </source>
</evidence>
<dbReference type="OrthoDB" id="3925971at2759"/>
<dbReference type="InterPro" id="IPR046896">
    <property type="entry name" value="Cup1-like_N"/>
</dbReference>
<evidence type="ECO:0000259" key="3">
    <source>
        <dbReference type="Pfam" id="PF05347"/>
    </source>
</evidence>
<sequence length="278" mass="31450">MKYRAPKFVGAHRVAAIGLFRALLSQCRATPFPAGERALLQNIVRNSFRRRRELQSPRLLGNAFSAGYRALDLLDKAAAGDAASISHLQALFPRAPSHLTRAPRPKPPARKGPSPPPPGQKLLEVRPRPTVSGIRHVPRYVRANRFPMLRVKKPQPKVLSGMIRNRLKALQRWTEQMDAINMDQVPAAQLEDRWELDMDALRGVSPPSDAEKAENDASFTDAENESMSTIAHRLIRLRKKSRDNAVRMLDIVEQEKALAKKEREERRREQAQRTSEST</sequence>
<accession>A0A6A6PAX5</accession>
<dbReference type="Pfam" id="PF05347">
    <property type="entry name" value="Complex1_LYR"/>
    <property type="match status" value="1"/>
</dbReference>
<feature type="compositionally biased region" description="Basic and acidic residues" evidence="1">
    <location>
        <begin position="256"/>
        <end position="271"/>
    </location>
</feature>
<feature type="region of interest" description="Disordered" evidence="1">
    <location>
        <begin position="94"/>
        <end position="124"/>
    </location>
</feature>
<evidence type="ECO:0000313" key="5">
    <source>
        <dbReference type="Proteomes" id="UP000799766"/>
    </source>
</evidence>
<evidence type="ECO:0000256" key="2">
    <source>
        <dbReference type="SAM" id="SignalP"/>
    </source>
</evidence>
<organism evidence="4 5">
    <name type="scientific">Lineolata rhizophorae</name>
    <dbReference type="NCBI Taxonomy" id="578093"/>
    <lineage>
        <taxon>Eukaryota</taxon>
        <taxon>Fungi</taxon>
        <taxon>Dikarya</taxon>
        <taxon>Ascomycota</taxon>
        <taxon>Pezizomycotina</taxon>
        <taxon>Dothideomycetes</taxon>
        <taxon>Dothideomycetes incertae sedis</taxon>
        <taxon>Lineolatales</taxon>
        <taxon>Lineolataceae</taxon>
        <taxon>Lineolata</taxon>
    </lineage>
</organism>
<dbReference type="InterPro" id="IPR008011">
    <property type="entry name" value="Complex1_LYR_dom"/>
</dbReference>
<dbReference type="CDD" id="cd20273">
    <property type="entry name" value="Complex1_LYR_unchar"/>
    <property type="match status" value="1"/>
</dbReference>
<dbReference type="AlphaFoldDB" id="A0A6A6PAX5"/>
<reference evidence="4" key="1">
    <citation type="journal article" date="2020" name="Stud. Mycol.">
        <title>101 Dothideomycetes genomes: a test case for predicting lifestyles and emergence of pathogens.</title>
        <authorList>
            <person name="Haridas S."/>
            <person name="Albert R."/>
            <person name="Binder M."/>
            <person name="Bloem J."/>
            <person name="Labutti K."/>
            <person name="Salamov A."/>
            <person name="Andreopoulos B."/>
            <person name="Baker S."/>
            <person name="Barry K."/>
            <person name="Bills G."/>
            <person name="Bluhm B."/>
            <person name="Cannon C."/>
            <person name="Castanera R."/>
            <person name="Culley D."/>
            <person name="Daum C."/>
            <person name="Ezra D."/>
            <person name="Gonzalez J."/>
            <person name="Henrissat B."/>
            <person name="Kuo A."/>
            <person name="Liang C."/>
            <person name="Lipzen A."/>
            <person name="Lutzoni F."/>
            <person name="Magnuson J."/>
            <person name="Mondo S."/>
            <person name="Nolan M."/>
            <person name="Ohm R."/>
            <person name="Pangilinan J."/>
            <person name="Park H.-J."/>
            <person name="Ramirez L."/>
            <person name="Alfaro M."/>
            <person name="Sun H."/>
            <person name="Tritt A."/>
            <person name="Yoshinaga Y."/>
            <person name="Zwiers L.-H."/>
            <person name="Turgeon B."/>
            <person name="Goodwin S."/>
            <person name="Spatafora J."/>
            <person name="Crous P."/>
            <person name="Grigoriev I."/>
        </authorList>
    </citation>
    <scope>NUCLEOTIDE SEQUENCE</scope>
    <source>
        <strain evidence="4">ATCC 16933</strain>
    </source>
</reference>
<evidence type="ECO:0000313" key="4">
    <source>
        <dbReference type="EMBL" id="KAF2461058.1"/>
    </source>
</evidence>
<dbReference type="EMBL" id="MU001672">
    <property type="protein sequence ID" value="KAF2461058.1"/>
    <property type="molecule type" value="Genomic_DNA"/>
</dbReference>
<proteinExistence type="predicted"/>
<protein>
    <recommendedName>
        <fullName evidence="3">Complex 1 LYR protein domain-containing protein</fullName>
    </recommendedName>
</protein>
<keyword evidence="2" id="KW-0732">Signal</keyword>
<keyword evidence="5" id="KW-1185">Reference proteome</keyword>
<feature type="domain" description="Complex 1 LYR protein" evidence="3">
    <location>
        <begin position="16"/>
        <end position="72"/>
    </location>
</feature>
<feature type="signal peptide" evidence="2">
    <location>
        <begin position="1"/>
        <end position="29"/>
    </location>
</feature>
<gene>
    <name evidence="4" type="ORF">BDY21DRAFT_315015</name>
</gene>
<feature type="region of interest" description="Disordered" evidence="1">
    <location>
        <begin position="202"/>
        <end position="224"/>
    </location>
</feature>
<feature type="region of interest" description="Disordered" evidence="1">
    <location>
        <begin position="256"/>
        <end position="278"/>
    </location>
</feature>
<feature type="chain" id="PRO_5025449199" description="Complex 1 LYR protein domain-containing protein" evidence="2">
    <location>
        <begin position="30"/>
        <end position="278"/>
    </location>
</feature>